<evidence type="ECO:0000313" key="1">
    <source>
        <dbReference type="EMBL" id="CAG8691519.1"/>
    </source>
</evidence>
<protein>
    <submittedName>
        <fullName evidence="1">9337_t:CDS:1</fullName>
    </submittedName>
</protein>
<feature type="non-terminal residue" evidence="1">
    <location>
        <position position="682"/>
    </location>
</feature>
<dbReference type="EMBL" id="CAJVPT010029646">
    <property type="protein sequence ID" value="CAG8691519.1"/>
    <property type="molecule type" value="Genomic_DNA"/>
</dbReference>
<proteinExistence type="predicted"/>
<accession>A0ACA9P7D0</accession>
<reference evidence="1" key="1">
    <citation type="submission" date="2021-06" db="EMBL/GenBank/DDBJ databases">
        <authorList>
            <person name="Kallberg Y."/>
            <person name="Tangrot J."/>
            <person name="Rosling A."/>
        </authorList>
    </citation>
    <scope>NUCLEOTIDE SEQUENCE</scope>
    <source>
        <strain evidence="1">CL356</strain>
    </source>
</reference>
<dbReference type="Proteomes" id="UP000789525">
    <property type="component" value="Unassembled WGS sequence"/>
</dbReference>
<comment type="caution">
    <text evidence="1">The sequence shown here is derived from an EMBL/GenBank/DDBJ whole genome shotgun (WGS) entry which is preliminary data.</text>
</comment>
<sequence>RPCETLLGGVRVTVQNPVACSLAAGQHPRRTKIVDTIHQQASAAWCQGKTDWRADPSPTLNSTPVIFSGPLLTLLAIYVLYLSIINKSSSLTFLANFSLYNVFVDGSSLAVPSCPVARPPPTSPRSTNCRTLGPQETCYKKGLCRPKDLRAHSSPPGQPTHTVSDDKILGFEIVGNSGVSAQQLFLGSDTKVYIIDKVEANPITVNGHPAWASEYDLETNEAKPLEAKTNTFCAGGNGDWLNIGGNQAVDPQGVTAANQNGTNTYQNGDGAFAARVITPGEGAEWYDDPAQDLYVESASRPIPRLISLLGPPEDVMGGNQYGGFVNDAANSNPTYEYWPKETGENPIESNILKNSLPANLYPIMHLLPTGQILLNINLAAAVLDYKSNTEFPLPEVPHAVRTYPASAANAMLPMTVANNWTATVMYCGGSDLQPGQWTSGIVLIDVPASDSCISITPETSNEFVDEDPLPEGRTMGNAIILPDGTLFVVNGANTGVAGYGNETWTQQDSYANNPILSPLIYDPNKPSGKRWSREGLKDSTIPRMYHSTATLLPDGSVFVTGSNPHPDYNIDAVYPTEYRVERFYPWYYNKRRPEPAGIPLSLTYGGQYFNLELTKADLFDNIGNANTIKVVLIKTGFSTHAINFGQRSAELDHTFTTKDDGGVTLHVSQAPPNPAIMQPGPA</sequence>
<feature type="non-terminal residue" evidence="1">
    <location>
        <position position="1"/>
    </location>
</feature>
<name>A0ACA9P7D0_9GLOM</name>
<evidence type="ECO:0000313" key="2">
    <source>
        <dbReference type="Proteomes" id="UP000789525"/>
    </source>
</evidence>
<keyword evidence="2" id="KW-1185">Reference proteome</keyword>
<organism evidence="1 2">
    <name type="scientific">Acaulospora colombiana</name>
    <dbReference type="NCBI Taxonomy" id="27376"/>
    <lineage>
        <taxon>Eukaryota</taxon>
        <taxon>Fungi</taxon>
        <taxon>Fungi incertae sedis</taxon>
        <taxon>Mucoromycota</taxon>
        <taxon>Glomeromycotina</taxon>
        <taxon>Glomeromycetes</taxon>
        <taxon>Diversisporales</taxon>
        <taxon>Acaulosporaceae</taxon>
        <taxon>Acaulospora</taxon>
    </lineage>
</organism>
<gene>
    <name evidence="1" type="ORF">ACOLOM_LOCUS9848</name>
</gene>